<dbReference type="RefSeq" id="WP_095485615.1">
    <property type="nucleotide sequence ID" value="NZ_CP088151.1"/>
</dbReference>
<organism evidence="4 5">
    <name type="scientific">Mesorhizobium mediterraneum</name>
    <dbReference type="NCBI Taxonomy" id="43617"/>
    <lineage>
        <taxon>Bacteria</taxon>
        <taxon>Pseudomonadati</taxon>
        <taxon>Pseudomonadota</taxon>
        <taxon>Alphaproteobacteria</taxon>
        <taxon>Hyphomicrobiales</taxon>
        <taxon>Phyllobacteriaceae</taxon>
        <taxon>Mesorhizobium</taxon>
    </lineage>
</organism>
<gene>
    <name evidence="4" type="ORF">CIT25_16435</name>
</gene>
<reference evidence="5" key="1">
    <citation type="submission" date="2017-08" db="EMBL/GenBank/DDBJ databases">
        <title>Mesorhizobium wenxinae sp. nov., a novel rhizobial species isolated from root nodules of chickpea (Cicer arietinum L.).</title>
        <authorList>
            <person name="Zhang J."/>
        </authorList>
    </citation>
    <scope>NUCLEOTIDE SEQUENCE [LARGE SCALE GENOMIC DNA]</scope>
    <source>
        <strain evidence="5">USDA 3392</strain>
    </source>
</reference>
<evidence type="ECO:0000256" key="2">
    <source>
        <dbReference type="ARBA" id="ARBA00022898"/>
    </source>
</evidence>
<dbReference type="GO" id="GO:0030170">
    <property type="term" value="F:pyridoxal phosphate binding"/>
    <property type="evidence" value="ECO:0007669"/>
    <property type="project" value="InterPro"/>
</dbReference>
<dbReference type="PANTHER" id="PTHR43713">
    <property type="entry name" value="GLUTAMATE-1-SEMIALDEHYDE 2,1-AMINOMUTASE"/>
    <property type="match status" value="1"/>
</dbReference>
<keyword evidence="4" id="KW-0032">Aminotransferase</keyword>
<evidence type="ECO:0000256" key="1">
    <source>
        <dbReference type="ARBA" id="ARBA00001933"/>
    </source>
</evidence>
<dbReference type="AlphaFoldDB" id="A0AB36R8Q0"/>
<evidence type="ECO:0000313" key="4">
    <source>
        <dbReference type="EMBL" id="PAQ00941.1"/>
    </source>
</evidence>
<sequence length="444" mass="47275">MLQGNRDVRSNVSLAAVLDEARQRFADANPNSLARQNEAAASLPGGNTRAVLWYPPFPVSFVSGEGCRVTDFDGHTYVDLVSEYSAGFYGHSDKAISAALVDVIQGGILLGAPNRYEARLAAAVVDRFPAIERVRFCNSGTEANVMAISAARAITQRSNILAFREGYHGGVLTFAHGGSPLNLPFPFIFADYNDIAGAAALVREQGSDLAAVIVEPMLGGGGCIPATREFLEALRAATKETGALLIFDEVMTSRLDYRALHGAHGVFPDFVTLGKYIGGGASFGAFGGRADLIDRFDPASPGAFSHGGTFNNNILSMAAGYTGLTQVLTQEASRAINARGDRLREAMNVSLERQGVEGIVIGRGSLMNLHFVKGPVETPAPLDNADPSVIALWHVEMLLRGYYVTPRGMLALSLPFGDAELAGFTAAFDDFLSSNLKVLPRRTN</sequence>
<evidence type="ECO:0000313" key="5">
    <source>
        <dbReference type="Proteomes" id="UP000216215"/>
    </source>
</evidence>
<name>A0AB36R8Q0_9HYPH</name>
<dbReference type="InterPro" id="IPR015421">
    <property type="entry name" value="PyrdxlP-dep_Trfase_major"/>
</dbReference>
<comment type="cofactor">
    <cofactor evidence="1">
        <name>pyridoxal 5'-phosphate</name>
        <dbReference type="ChEBI" id="CHEBI:597326"/>
    </cofactor>
</comment>
<comment type="similarity">
    <text evidence="3">Belongs to the class-III pyridoxal-phosphate-dependent aminotransferase family.</text>
</comment>
<dbReference type="Gene3D" id="3.90.1150.10">
    <property type="entry name" value="Aspartate Aminotransferase, domain 1"/>
    <property type="match status" value="1"/>
</dbReference>
<dbReference type="Pfam" id="PF00202">
    <property type="entry name" value="Aminotran_3"/>
    <property type="match status" value="1"/>
</dbReference>
<evidence type="ECO:0000256" key="3">
    <source>
        <dbReference type="RuleBase" id="RU003560"/>
    </source>
</evidence>
<proteinExistence type="inferred from homology"/>
<dbReference type="PANTHER" id="PTHR43713:SF3">
    <property type="entry name" value="GLUTAMATE-1-SEMIALDEHYDE 2,1-AMINOMUTASE 1, CHLOROPLASTIC-RELATED"/>
    <property type="match status" value="1"/>
</dbReference>
<keyword evidence="4" id="KW-0808">Transferase</keyword>
<dbReference type="Gene3D" id="3.40.640.10">
    <property type="entry name" value="Type I PLP-dependent aspartate aminotransferase-like (Major domain)"/>
    <property type="match status" value="1"/>
</dbReference>
<dbReference type="SUPFAM" id="SSF53383">
    <property type="entry name" value="PLP-dependent transferases"/>
    <property type="match status" value="1"/>
</dbReference>
<dbReference type="InterPro" id="IPR015424">
    <property type="entry name" value="PyrdxlP-dep_Trfase"/>
</dbReference>
<keyword evidence="2 3" id="KW-0663">Pyridoxal phosphate</keyword>
<dbReference type="Proteomes" id="UP000216215">
    <property type="component" value="Unassembled WGS sequence"/>
</dbReference>
<protein>
    <submittedName>
        <fullName evidence="4">Aspartate aminotransferase family protein</fullName>
    </submittedName>
</protein>
<keyword evidence="5" id="KW-1185">Reference proteome</keyword>
<dbReference type="EMBL" id="NPKI01000018">
    <property type="protein sequence ID" value="PAQ00941.1"/>
    <property type="molecule type" value="Genomic_DNA"/>
</dbReference>
<dbReference type="InterPro" id="IPR005814">
    <property type="entry name" value="Aminotrans_3"/>
</dbReference>
<dbReference type="GO" id="GO:0008483">
    <property type="term" value="F:transaminase activity"/>
    <property type="evidence" value="ECO:0007669"/>
    <property type="project" value="UniProtKB-KW"/>
</dbReference>
<dbReference type="InterPro" id="IPR015422">
    <property type="entry name" value="PyrdxlP-dep_Trfase_small"/>
</dbReference>
<accession>A0AB36R8Q0</accession>
<comment type="caution">
    <text evidence="4">The sequence shown here is derived from an EMBL/GenBank/DDBJ whole genome shotgun (WGS) entry which is preliminary data.</text>
</comment>